<dbReference type="InterPro" id="IPR029063">
    <property type="entry name" value="SAM-dependent_MTases_sf"/>
</dbReference>
<evidence type="ECO:0000256" key="1">
    <source>
        <dbReference type="SAM" id="MobiDB-lite"/>
    </source>
</evidence>
<feature type="region of interest" description="Disordered" evidence="1">
    <location>
        <begin position="1"/>
        <end position="24"/>
    </location>
</feature>
<proteinExistence type="predicted"/>
<evidence type="ECO:0000313" key="3">
    <source>
        <dbReference type="Proteomes" id="UP000562124"/>
    </source>
</evidence>
<sequence length="178" mass="20080">MVAPADGRARSDERSRRAANPGDFTTADCGSVHDTALIAINTLFMVPDQDGQIQVFENARRHLKDEGKLIIEAYEPSRFHMIPSGHEVMVQHLDKESILLMTVQVDKVAQIAAIGQIYMRAGEMRKTPEISRCSWPAELDLMARIAGMRLTERYEDWFGSPFHARSGRHISVYEPVLD</sequence>
<feature type="compositionally biased region" description="Basic and acidic residues" evidence="1">
    <location>
        <begin position="7"/>
        <end position="16"/>
    </location>
</feature>
<reference evidence="2 3" key="1">
    <citation type="submission" date="2020-04" db="EMBL/GenBank/DDBJ databases">
        <title>Sequencing and Assembly of C. fimi.</title>
        <authorList>
            <person name="Ramsey A.R."/>
        </authorList>
    </citation>
    <scope>NUCLEOTIDE SEQUENCE [LARGE SCALE GENOMIC DNA]</scope>
    <source>
        <strain evidence="2 3">SB</strain>
    </source>
</reference>
<keyword evidence="3" id="KW-1185">Reference proteome</keyword>
<evidence type="ECO:0008006" key="4">
    <source>
        <dbReference type="Google" id="ProtNLM"/>
    </source>
</evidence>
<dbReference type="RefSeq" id="WP_169324156.1">
    <property type="nucleotide sequence ID" value="NZ_JABCJJ010000006.1"/>
</dbReference>
<dbReference type="Gene3D" id="3.40.50.150">
    <property type="entry name" value="Vaccinia Virus protein VP39"/>
    <property type="match status" value="1"/>
</dbReference>
<organism evidence="2 3">
    <name type="scientific">Cellulomonas fimi</name>
    <dbReference type="NCBI Taxonomy" id="1708"/>
    <lineage>
        <taxon>Bacteria</taxon>
        <taxon>Bacillati</taxon>
        <taxon>Actinomycetota</taxon>
        <taxon>Actinomycetes</taxon>
        <taxon>Micrococcales</taxon>
        <taxon>Cellulomonadaceae</taxon>
        <taxon>Cellulomonas</taxon>
    </lineage>
</organism>
<dbReference type="AlphaFoldDB" id="A0A7Y0LZT9"/>
<name>A0A7Y0LZT9_CELFI</name>
<gene>
    <name evidence="2" type="ORF">HIR71_06075</name>
</gene>
<evidence type="ECO:0000313" key="2">
    <source>
        <dbReference type="EMBL" id="NMR19792.1"/>
    </source>
</evidence>
<dbReference type="EMBL" id="JABCJJ010000006">
    <property type="protein sequence ID" value="NMR19792.1"/>
    <property type="molecule type" value="Genomic_DNA"/>
</dbReference>
<protein>
    <recommendedName>
        <fullName evidence="4">Methyltransferase type 11</fullName>
    </recommendedName>
</protein>
<accession>A0A7Y0LZT9</accession>
<comment type="caution">
    <text evidence="2">The sequence shown here is derived from an EMBL/GenBank/DDBJ whole genome shotgun (WGS) entry which is preliminary data.</text>
</comment>
<dbReference type="Proteomes" id="UP000562124">
    <property type="component" value="Unassembled WGS sequence"/>
</dbReference>
<dbReference type="SUPFAM" id="SSF53335">
    <property type="entry name" value="S-adenosyl-L-methionine-dependent methyltransferases"/>
    <property type="match status" value="1"/>
</dbReference>